<protein>
    <submittedName>
        <fullName evidence="1">Uncharacterized protein</fullName>
    </submittedName>
</protein>
<dbReference type="Proteomes" id="UP000321058">
    <property type="component" value="Unassembled WGS sequence"/>
</dbReference>
<proteinExistence type="predicted"/>
<dbReference type="EMBL" id="BKAJ01000020">
    <property type="protein sequence ID" value="GEP53988.1"/>
    <property type="molecule type" value="Genomic_DNA"/>
</dbReference>
<dbReference type="SUPFAM" id="SSF48452">
    <property type="entry name" value="TPR-like"/>
    <property type="match status" value="1"/>
</dbReference>
<organism evidence="1 2">
    <name type="scientific">Reyranella soli</name>
    <dbReference type="NCBI Taxonomy" id="1230389"/>
    <lineage>
        <taxon>Bacteria</taxon>
        <taxon>Pseudomonadati</taxon>
        <taxon>Pseudomonadota</taxon>
        <taxon>Alphaproteobacteria</taxon>
        <taxon>Hyphomicrobiales</taxon>
        <taxon>Reyranellaceae</taxon>
        <taxon>Reyranella</taxon>
    </lineage>
</organism>
<dbReference type="AlphaFoldDB" id="A0A512N4U0"/>
<evidence type="ECO:0000313" key="2">
    <source>
        <dbReference type="Proteomes" id="UP000321058"/>
    </source>
</evidence>
<reference evidence="1 2" key="1">
    <citation type="submission" date="2019-07" db="EMBL/GenBank/DDBJ databases">
        <title>Whole genome shotgun sequence of Reyranella soli NBRC 108950.</title>
        <authorList>
            <person name="Hosoyama A."/>
            <person name="Uohara A."/>
            <person name="Ohji S."/>
            <person name="Ichikawa N."/>
        </authorList>
    </citation>
    <scope>NUCLEOTIDE SEQUENCE [LARGE SCALE GENOMIC DNA]</scope>
    <source>
        <strain evidence="1 2">NBRC 108950</strain>
    </source>
</reference>
<accession>A0A512N4U0</accession>
<evidence type="ECO:0000313" key="1">
    <source>
        <dbReference type="EMBL" id="GEP53988.1"/>
    </source>
</evidence>
<gene>
    <name evidence="1" type="ORF">RSO01_11540</name>
</gene>
<name>A0A512N4U0_9HYPH</name>
<keyword evidence="2" id="KW-1185">Reference proteome</keyword>
<sequence length="529" mass="59391">MSGAGKASLRARLIPFLGGRATDFVATQLLHEGGELWSADPHRIQEAIDKVEQAWALTRDPEIAIRLATMYDRANRNDDALVVLRQAFRKDPGHALLRHHAAITLLRHGAPGEIRDFFESVLEVDAQDAFARFVMTLLDRYDSWAAQLASSIERKRDGRQPFVISLPVWGETHSAYCERFFCASLLSPNNLPALARNHSVHIAVFTTAESEQALRAKPLFRRLEDHATVDFIHYPADLVDYRAVMQACYGHEKVHYSQNSLAFYYERNCKFALMSCAHYVALTAGRATDAFVSCLVADLALNDGALLAMATRMSAADAVLAHAIQMRGKILRPLLEHQFRDADGILRLSSESCARLVIEHIPADNFADAGRSIDPPLRIAWRVGDDGLLIHGNHYHPFLLRPKAFDHPLRLSVDPVDSRFIDRTSLDEARIDIVQDASIVCLGIDDDPILDALQEGEGAPSVPRFALWLWGYWGRLRGRLFRSPLRYGSLERHEEWARVEQAAASLVDAIVDEAARLEEANQARKSWRL</sequence>
<dbReference type="Gene3D" id="1.25.40.10">
    <property type="entry name" value="Tetratricopeptide repeat domain"/>
    <property type="match status" value="1"/>
</dbReference>
<dbReference type="InterPro" id="IPR011990">
    <property type="entry name" value="TPR-like_helical_dom_sf"/>
</dbReference>
<comment type="caution">
    <text evidence="1">The sequence shown here is derived from an EMBL/GenBank/DDBJ whole genome shotgun (WGS) entry which is preliminary data.</text>
</comment>